<dbReference type="EC" id="3.5.2.9" evidence="1"/>
<dbReference type="PANTHER" id="PTHR30292">
    <property type="entry name" value="UNCHARACTERIZED PROTEIN YBGL-RELATED"/>
    <property type="match status" value="1"/>
</dbReference>
<dbReference type="GO" id="GO:0017168">
    <property type="term" value="F:5-oxoprolinase (ATP-hydrolyzing) activity"/>
    <property type="evidence" value="ECO:0007669"/>
    <property type="project" value="UniProtKB-EC"/>
</dbReference>
<dbReference type="CDD" id="cd10787">
    <property type="entry name" value="LamB_YcsF_like"/>
    <property type="match status" value="1"/>
</dbReference>
<reference evidence="2" key="1">
    <citation type="journal article" date="2019" name="Int. J. Syst. Evol. Microbiol.">
        <title>The Global Catalogue of Microorganisms (GCM) 10K type strain sequencing project: providing services to taxonomists for standard genome sequencing and annotation.</title>
        <authorList>
            <consortium name="The Broad Institute Genomics Platform"/>
            <consortium name="The Broad Institute Genome Sequencing Center for Infectious Disease"/>
            <person name="Wu L."/>
            <person name="Ma J."/>
        </authorList>
    </citation>
    <scope>NUCLEOTIDE SEQUENCE [LARGE SCALE GENOMIC DNA]</scope>
    <source>
        <strain evidence="2">KACC 14058</strain>
    </source>
</reference>
<sequence>MELNCDIGEDYGQYTFHNDEQLLPYVNAVNIACGFHAGDFQSIAKTVTLAKNHHVHIGAHPGYPDIQGFGRRAIHFSADEIYHMMLYQLGAIDAFVKVKGATLHHVKPHGALYNSASTNELVATAIVNAIYDYNPELLLYGLSGSVLATIGEEKGLVVKHEVFADRTYQANGTLTDRKETNALIEDEELALEQVKTMLYHQKVKTIKGHYIPIKADTICVHGDTQKAIVLIKKIHPLLQN</sequence>
<dbReference type="PANTHER" id="PTHR30292:SF0">
    <property type="entry name" value="5-OXOPROLINASE SUBUNIT A"/>
    <property type="match status" value="1"/>
</dbReference>
<dbReference type="SUPFAM" id="SSF88713">
    <property type="entry name" value="Glycoside hydrolase/deacetylase"/>
    <property type="match status" value="1"/>
</dbReference>
<evidence type="ECO:0000313" key="2">
    <source>
        <dbReference type="Proteomes" id="UP001595880"/>
    </source>
</evidence>
<dbReference type="InterPro" id="IPR011330">
    <property type="entry name" value="Glyco_hydro/deAcase_b/a-brl"/>
</dbReference>
<dbReference type="EMBL" id="JBHSDV010000004">
    <property type="protein sequence ID" value="MFC4388807.1"/>
    <property type="molecule type" value="Genomic_DNA"/>
</dbReference>
<keyword evidence="2" id="KW-1185">Reference proteome</keyword>
<dbReference type="Proteomes" id="UP001595880">
    <property type="component" value="Unassembled WGS sequence"/>
</dbReference>
<proteinExistence type="predicted"/>
<dbReference type="InterPro" id="IPR005501">
    <property type="entry name" value="LamB/YcsF/PxpA-like"/>
</dbReference>
<accession>A0ABV8VWA5</accession>
<organism evidence="1 2">
    <name type="scientific">Gracilibacillus marinus</name>
    <dbReference type="NCBI Taxonomy" id="630535"/>
    <lineage>
        <taxon>Bacteria</taxon>
        <taxon>Bacillati</taxon>
        <taxon>Bacillota</taxon>
        <taxon>Bacilli</taxon>
        <taxon>Bacillales</taxon>
        <taxon>Bacillaceae</taxon>
        <taxon>Gracilibacillus</taxon>
    </lineage>
</organism>
<dbReference type="Pfam" id="PF03746">
    <property type="entry name" value="LamB_YcsF"/>
    <property type="match status" value="1"/>
</dbReference>
<dbReference type="Gene3D" id="3.20.20.370">
    <property type="entry name" value="Glycoside hydrolase/deacetylase"/>
    <property type="match status" value="1"/>
</dbReference>
<name>A0ABV8VWA5_9BACI</name>
<comment type="caution">
    <text evidence="1">The sequence shown here is derived from an EMBL/GenBank/DDBJ whole genome shotgun (WGS) entry which is preliminary data.</text>
</comment>
<dbReference type="RefSeq" id="WP_390200095.1">
    <property type="nucleotide sequence ID" value="NZ_JBHSDV010000004.1"/>
</dbReference>
<protein>
    <submittedName>
        <fullName evidence="1">5-oxoprolinase subunit PxpA</fullName>
        <ecNumber evidence="1">3.5.2.9</ecNumber>
    </submittedName>
</protein>
<keyword evidence="1" id="KW-0378">Hydrolase</keyword>
<dbReference type="NCBIfam" id="NF003816">
    <property type="entry name" value="PRK05406.1-5"/>
    <property type="match status" value="1"/>
</dbReference>
<gene>
    <name evidence="1" type="ORF">ACFOZ1_13480</name>
</gene>
<evidence type="ECO:0000313" key="1">
    <source>
        <dbReference type="EMBL" id="MFC4388807.1"/>
    </source>
</evidence>
<dbReference type="NCBIfam" id="NF003814">
    <property type="entry name" value="PRK05406.1-3"/>
    <property type="match status" value="1"/>
</dbReference>